<evidence type="ECO:0000313" key="1">
    <source>
        <dbReference type="EMBL" id="PSC70099.1"/>
    </source>
</evidence>
<evidence type="ECO:0000313" key="2">
    <source>
        <dbReference type="Proteomes" id="UP000239649"/>
    </source>
</evidence>
<proteinExistence type="predicted"/>
<accession>A0A2P6V7N5</accession>
<keyword evidence="2" id="KW-1185">Reference proteome</keyword>
<keyword evidence="1" id="KW-0223">Dioxygenase</keyword>
<name>A0A2P6V7N5_9CHLO</name>
<organism evidence="1 2">
    <name type="scientific">Micractinium conductrix</name>
    <dbReference type="NCBI Taxonomy" id="554055"/>
    <lineage>
        <taxon>Eukaryota</taxon>
        <taxon>Viridiplantae</taxon>
        <taxon>Chlorophyta</taxon>
        <taxon>core chlorophytes</taxon>
        <taxon>Trebouxiophyceae</taxon>
        <taxon>Chlorellales</taxon>
        <taxon>Chlorellaceae</taxon>
        <taxon>Chlorella clade</taxon>
        <taxon>Micractinium</taxon>
    </lineage>
</organism>
<gene>
    <name evidence="1" type="ORF">C2E20_6515</name>
</gene>
<dbReference type="EMBL" id="LHPF02000022">
    <property type="protein sequence ID" value="PSC70099.1"/>
    <property type="molecule type" value="Genomic_DNA"/>
</dbReference>
<reference evidence="1 2" key="1">
    <citation type="journal article" date="2018" name="Plant J.">
        <title>Genome sequences of Chlorella sorokiniana UTEX 1602 and Micractinium conductrix SAG 241.80: implications to maltose excretion by a green alga.</title>
        <authorList>
            <person name="Arriola M.B."/>
            <person name="Velmurugan N."/>
            <person name="Zhang Y."/>
            <person name="Plunkett M.H."/>
            <person name="Hondzo H."/>
            <person name="Barney B.M."/>
        </authorList>
    </citation>
    <scope>NUCLEOTIDE SEQUENCE [LARGE SCALE GENOMIC DNA]</scope>
    <source>
        <strain evidence="1 2">SAG 241.80</strain>
    </source>
</reference>
<protein>
    <submittedName>
        <fullName evidence="1">Methylcytosine dioxygenase TET3</fullName>
    </submittedName>
</protein>
<sequence>MDVSGQWVKLEGLPGIKVVAGPSNQTAYVINACDEGFYYNGTLWILIAGPFDAAANASAQFAADASAADDGGAYAGPAASRRLAQAASSVDLTLSPPNMPPGIVDGVVVADQTMWALLSSRKAVRQYDPGANVWRDRVDSGATLSGVSGQDGSGKVTALTTGRELVALDTQARRGLGLGRERQTLEGAATRLPCPDEPRPASLGIDLPRLAAPCPACPAAPLRADRDLGDKGAAAGLLRGV</sequence>
<dbReference type="Proteomes" id="UP000239649">
    <property type="component" value="Unassembled WGS sequence"/>
</dbReference>
<keyword evidence="1" id="KW-0560">Oxidoreductase</keyword>
<dbReference type="GO" id="GO:0051213">
    <property type="term" value="F:dioxygenase activity"/>
    <property type="evidence" value="ECO:0007669"/>
    <property type="project" value="UniProtKB-KW"/>
</dbReference>
<comment type="caution">
    <text evidence="1">The sequence shown here is derived from an EMBL/GenBank/DDBJ whole genome shotgun (WGS) entry which is preliminary data.</text>
</comment>
<dbReference type="AlphaFoldDB" id="A0A2P6V7N5"/>